<dbReference type="AlphaFoldDB" id="A0A3N4IJ18"/>
<reference evidence="2 3" key="1">
    <citation type="journal article" date="2018" name="Nat. Ecol. Evol.">
        <title>Pezizomycetes genomes reveal the molecular basis of ectomycorrhizal truffle lifestyle.</title>
        <authorList>
            <person name="Murat C."/>
            <person name="Payen T."/>
            <person name="Noel B."/>
            <person name="Kuo A."/>
            <person name="Morin E."/>
            <person name="Chen J."/>
            <person name="Kohler A."/>
            <person name="Krizsan K."/>
            <person name="Balestrini R."/>
            <person name="Da Silva C."/>
            <person name="Montanini B."/>
            <person name="Hainaut M."/>
            <person name="Levati E."/>
            <person name="Barry K.W."/>
            <person name="Belfiori B."/>
            <person name="Cichocki N."/>
            <person name="Clum A."/>
            <person name="Dockter R.B."/>
            <person name="Fauchery L."/>
            <person name="Guy J."/>
            <person name="Iotti M."/>
            <person name="Le Tacon F."/>
            <person name="Lindquist E.A."/>
            <person name="Lipzen A."/>
            <person name="Malagnac F."/>
            <person name="Mello A."/>
            <person name="Molinier V."/>
            <person name="Miyauchi S."/>
            <person name="Poulain J."/>
            <person name="Riccioni C."/>
            <person name="Rubini A."/>
            <person name="Sitrit Y."/>
            <person name="Splivallo R."/>
            <person name="Traeger S."/>
            <person name="Wang M."/>
            <person name="Zifcakova L."/>
            <person name="Wipf D."/>
            <person name="Zambonelli A."/>
            <person name="Paolocci F."/>
            <person name="Nowrousian M."/>
            <person name="Ottonello S."/>
            <person name="Baldrian P."/>
            <person name="Spatafora J.W."/>
            <person name="Henrissat B."/>
            <person name="Nagy L.G."/>
            <person name="Aury J.M."/>
            <person name="Wincker P."/>
            <person name="Grigoriev I.V."/>
            <person name="Bonfante P."/>
            <person name="Martin F.M."/>
        </authorList>
    </citation>
    <scope>NUCLEOTIDE SEQUENCE [LARGE SCALE GENOMIC DNA]</scope>
    <source>
        <strain evidence="2 3">RN42</strain>
    </source>
</reference>
<accession>A0A3N4IJ18</accession>
<dbReference type="STRING" id="1160509.A0A3N4IJ18"/>
<evidence type="ECO:0000256" key="1">
    <source>
        <dbReference type="SAM" id="MobiDB-lite"/>
    </source>
</evidence>
<sequence length="213" mass="23915">MASSFTTNAAARLRRTQQPTARNTTSAGQHPPLHISGTLSHAAMQSSNIGSSQTHYQTSMSHHSAPTQHSTSSTSNSVRRNLFKTLKTASQSMAGAGSRATTKYLQPSSRRKGTVDAPTDTVFDDEDARMKEEEEDVLERNADGEWEINLPELDETVDDDDDDDEEEREQLRLADLVKQHARGDLSRHLPELLRLQVQSLQEDQWMYEEEDTF</sequence>
<evidence type="ECO:0000313" key="2">
    <source>
        <dbReference type="EMBL" id="RPA86135.1"/>
    </source>
</evidence>
<organism evidence="2 3">
    <name type="scientific">Ascobolus immersus RN42</name>
    <dbReference type="NCBI Taxonomy" id="1160509"/>
    <lineage>
        <taxon>Eukaryota</taxon>
        <taxon>Fungi</taxon>
        <taxon>Dikarya</taxon>
        <taxon>Ascomycota</taxon>
        <taxon>Pezizomycotina</taxon>
        <taxon>Pezizomycetes</taxon>
        <taxon>Pezizales</taxon>
        <taxon>Ascobolaceae</taxon>
        <taxon>Ascobolus</taxon>
    </lineage>
</organism>
<feature type="compositionally biased region" description="Acidic residues" evidence="1">
    <location>
        <begin position="152"/>
        <end position="168"/>
    </location>
</feature>
<evidence type="ECO:0000313" key="3">
    <source>
        <dbReference type="Proteomes" id="UP000275078"/>
    </source>
</evidence>
<dbReference type="EMBL" id="ML119650">
    <property type="protein sequence ID" value="RPA86135.1"/>
    <property type="molecule type" value="Genomic_DNA"/>
</dbReference>
<feature type="compositionally biased region" description="Polar residues" evidence="1">
    <location>
        <begin position="89"/>
        <end position="108"/>
    </location>
</feature>
<feature type="compositionally biased region" description="Polar residues" evidence="1">
    <location>
        <begin position="37"/>
        <end position="69"/>
    </location>
</feature>
<feature type="region of interest" description="Disordered" evidence="1">
    <location>
        <begin position="1"/>
        <end position="77"/>
    </location>
</feature>
<feature type="region of interest" description="Disordered" evidence="1">
    <location>
        <begin position="135"/>
        <end position="168"/>
    </location>
</feature>
<gene>
    <name evidence="2" type="ORF">BJ508DRAFT_411329</name>
</gene>
<keyword evidence="3" id="KW-1185">Reference proteome</keyword>
<feature type="compositionally biased region" description="Polar residues" evidence="1">
    <location>
        <begin position="16"/>
        <end position="28"/>
    </location>
</feature>
<name>A0A3N4IJ18_ASCIM</name>
<feature type="region of interest" description="Disordered" evidence="1">
    <location>
        <begin position="89"/>
        <end position="121"/>
    </location>
</feature>
<proteinExistence type="predicted"/>
<protein>
    <submittedName>
        <fullName evidence="2">Uncharacterized protein</fullName>
    </submittedName>
</protein>
<dbReference type="Proteomes" id="UP000275078">
    <property type="component" value="Unassembled WGS sequence"/>
</dbReference>